<feature type="region of interest" description="Disordered" evidence="1">
    <location>
        <begin position="686"/>
        <end position="720"/>
    </location>
</feature>
<dbReference type="Proteomes" id="UP001432180">
    <property type="component" value="Chromosome"/>
</dbReference>
<keyword evidence="2" id="KW-0812">Transmembrane</keyword>
<keyword evidence="4" id="KW-1185">Reference proteome</keyword>
<name>A0ABZ0SC68_9GAMM</name>
<dbReference type="EMBL" id="CP121472">
    <property type="protein sequence ID" value="WPL18154.1"/>
    <property type="molecule type" value="Genomic_DNA"/>
</dbReference>
<keyword evidence="2" id="KW-1133">Transmembrane helix</keyword>
<feature type="region of interest" description="Disordered" evidence="1">
    <location>
        <begin position="632"/>
        <end position="672"/>
    </location>
</feature>
<feature type="compositionally biased region" description="Basic and acidic residues" evidence="1">
    <location>
        <begin position="636"/>
        <end position="660"/>
    </location>
</feature>
<protein>
    <submittedName>
        <fullName evidence="3">Cellobiose phosphorylase</fullName>
    </submittedName>
</protein>
<proteinExistence type="predicted"/>
<gene>
    <name evidence="3" type="ORF">Thiowin_03213</name>
</gene>
<feature type="transmembrane region" description="Helical" evidence="2">
    <location>
        <begin position="434"/>
        <end position="452"/>
    </location>
</feature>
<reference evidence="3 4" key="1">
    <citation type="journal article" date="2023" name="Microorganisms">
        <title>Thiorhodovibrio frisius and Trv. litoralis spp. nov., Two Novel Members from a Clade of Fastidious Purple Sulfur Bacteria That Exhibit Unique Red-Shifted Light-Harvesting Capabilities.</title>
        <authorList>
            <person name="Methner A."/>
            <person name="Kuzyk S.B."/>
            <person name="Petersen J."/>
            <person name="Bauer S."/>
            <person name="Brinkmann H."/>
            <person name="Sichau K."/>
            <person name="Wanner G."/>
            <person name="Wolf J."/>
            <person name="Neumann-Schaal M."/>
            <person name="Henke P."/>
            <person name="Tank M."/>
            <person name="Sproer C."/>
            <person name="Bunk B."/>
            <person name="Overmann J."/>
        </authorList>
    </citation>
    <scope>NUCLEOTIDE SEQUENCE [LARGE SCALE GENOMIC DNA]</scope>
    <source>
        <strain evidence="3 4">DSM 6702</strain>
    </source>
</reference>
<feature type="compositionally biased region" description="Basic residues" evidence="1">
    <location>
        <begin position="686"/>
        <end position="695"/>
    </location>
</feature>
<feature type="transmembrane region" description="Helical" evidence="2">
    <location>
        <begin position="464"/>
        <end position="492"/>
    </location>
</feature>
<keyword evidence="2" id="KW-0472">Membrane</keyword>
<evidence type="ECO:0000313" key="4">
    <source>
        <dbReference type="Proteomes" id="UP001432180"/>
    </source>
</evidence>
<evidence type="ECO:0000313" key="3">
    <source>
        <dbReference type="EMBL" id="WPL18154.1"/>
    </source>
</evidence>
<evidence type="ECO:0000256" key="1">
    <source>
        <dbReference type="SAM" id="MobiDB-lite"/>
    </source>
</evidence>
<accession>A0ABZ0SC68</accession>
<dbReference type="Gene3D" id="3.90.1200.10">
    <property type="match status" value="1"/>
</dbReference>
<sequence length="754" mass="82903">MNPMSTRLREVWLALRSRPGLPADSAIGKEPPLRGELFSAAQMEHHGKVLAARHRLMPGHPPDRLLGRLSENGKILVDACRLLMVAVTENRRIAPAGEWLLDNFYLIEEQIRTAKRHLPKGYSRELPRLRNGPANGLPRVYDLALEIIAHGDGRVDPENLSRFIAAYQSITVLRLGELWAIPIMLRLALIEHLRRVAARVAASRVDQNLADSWADRMLTMAGTDPKNLILIIADMARSTPPMSGAFVAELARRLQGRNAALALPLTWIEQQLGKSGQSIEQLVRVENQQQAGDQVSIGNSIGSLRFLGAMDWPELVETMSQVETTLRKDPVGVYGRMDFATRDRYRHAVERIAKRGRLSEPEVARAAIALARAGAASVATDSAETTSNPANLRSHARAAHVGEYLIGRGRPELERRAGLRHFGLVWLQNPGGRAALALYLGGIFLLTSGFSWSLLTQASGAPSWLLPILAVMAVLGTSQLAVALGNWLASLLATPHALPRMDCSAGIPAQARTLVATPTLLGSAHGIETLLESLEVRFLANRDAHLHFALLTDLHDAPSETLPGDQSLVDKAARGVAALNTKYPHPNGNYFFLFHRPRRWNTRDGTWMGYERTRGKLMDLNALLRGDNAVRHHAPAHRDGARDARSATRVDTRGGSDRATRHGGTLFADHRRRADVSKSALRDYVRRRHPAPARRRPGDGRCHGAPAQSAAIRPRAGPRFRRLRHPAATRGGEPARLQSLALRAPAWAGREKRA</sequence>
<organism evidence="3 4">
    <name type="scientific">Thiorhodovibrio winogradskyi</name>
    <dbReference type="NCBI Taxonomy" id="77007"/>
    <lineage>
        <taxon>Bacteria</taxon>
        <taxon>Pseudomonadati</taxon>
        <taxon>Pseudomonadota</taxon>
        <taxon>Gammaproteobacteria</taxon>
        <taxon>Chromatiales</taxon>
        <taxon>Chromatiaceae</taxon>
        <taxon>Thiorhodovibrio</taxon>
    </lineage>
</organism>
<evidence type="ECO:0000256" key="2">
    <source>
        <dbReference type="SAM" id="Phobius"/>
    </source>
</evidence>